<organism evidence="1">
    <name type="scientific">Opuntia streptacantha</name>
    <name type="common">Prickly pear cactus</name>
    <name type="synonym">Opuntia cardona</name>
    <dbReference type="NCBI Taxonomy" id="393608"/>
    <lineage>
        <taxon>Eukaryota</taxon>
        <taxon>Viridiplantae</taxon>
        <taxon>Streptophyta</taxon>
        <taxon>Embryophyta</taxon>
        <taxon>Tracheophyta</taxon>
        <taxon>Spermatophyta</taxon>
        <taxon>Magnoliopsida</taxon>
        <taxon>eudicotyledons</taxon>
        <taxon>Gunneridae</taxon>
        <taxon>Pentapetalae</taxon>
        <taxon>Caryophyllales</taxon>
        <taxon>Cactineae</taxon>
        <taxon>Cactaceae</taxon>
        <taxon>Opuntioideae</taxon>
        <taxon>Opuntia</taxon>
    </lineage>
</organism>
<sequence>MLIQMAHERGQLRSTWSRVSGLLLQKLQMFMSGEITFFLSSMSLVFNFPNRASHTMNSTFGGAMFFHTVDTRLSTSAPFGISLLALAVRSLMLNLLLLHHWMLSSECLVGYWC</sequence>
<protein>
    <submittedName>
        <fullName evidence="1">Uncharacterized protein</fullName>
    </submittedName>
</protein>
<reference evidence="1" key="2">
    <citation type="submission" date="2020-07" db="EMBL/GenBank/DDBJ databases">
        <authorList>
            <person name="Vera ALvarez R."/>
            <person name="Arias-Moreno D.M."/>
            <person name="Jimenez-Jacinto V."/>
            <person name="Jimenez-Bremont J.F."/>
            <person name="Swaminathan K."/>
            <person name="Moose S.P."/>
            <person name="Guerrero-Gonzalez M.L."/>
            <person name="Marino-Ramirez L."/>
            <person name="Landsman D."/>
            <person name="Rodriguez-Kessler M."/>
            <person name="Delgado-Sanchez P."/>
        </authorList>
    </citation>
    <scope>NUCLEOTIDE SEQUENCE</scope>
    <source>
        <tissue evidence="1">Cladode</tissue>
    </source>
</reference>
<reference evidence="1" key="1">
    <citation type="journal article" date="2013" name="J. Plant Res.">
        <title>Effect of fungi and light on seed germination of three Opuntia species from semiarid lands of central Mexico.</title>
        <authorList>
            <person name="Delgado-Sanchez P."/>
            <person name="Jimenez-Bremont J.F."/>
            <person name="Guerrero-Gonzalez Mde L."/>
            <person name="Flores J."/>
        </authorList>
    </citation>
    <scope>NUCLEOTIDE SEQUENCE</scope>
    <source>
        <tissue evidence="1">Cladode</tissue>
    </source>
</reference>
<proteinExistence type="predicted"/>
<name>A0A7C8YBH8_OPUST</name>
<evidence type="ECO:0000313" key="1">
    <source>
        <dbReference type="EMBL" id="MBA4614112.1"/>
    </source>
</evidence>
<accession>A0A7C8YBH8</accession>
<dbReference type="EMBL" id="GISG01000933">
    <property type="protein sequence ID" value="MBA4614112.1"/>
    <property type="molecule type" value="Transcribed_RNA"/>
</dbReference>
<dbReference type="EMBL" id="GISG01000932">
    <property type="protein sequence ID" value="MBA4614111.1"/>
    <property type="molecule type" value="Transcribed_RNA"/>
</dbReference>
<dbReference type="AlphaFoldDB" id="A0A7C8YBH8"/>